<dbReference type="PANTHER" id="PTHR11081">
    <property type="entry name" value="FLAP ENDONUCLEASE FAMILY MEMBER"/>
    <property type="match status" value="1"/>
</dbReference>
<dbReference type="GO" id="GO:0017108">
    <property type="term" value="F:5'-flap endonuclease activity"/>
    <property type="evidence" value="ECO:0007669"/>
    <property type="project" value="TreeGrafter"/>
</dbReference>
<keyword evidence="4" id="KW-1185">Reference proteome</keyword>
<feature type="region of interest" description="Disordered" evidence="1">
    <location>
        <begin position="759"/>
        <end position="780"/>
    </location>
</feature>
<name>A0A8H5B7A0_9AGAR</name>
<dbReference type="PRINTS" id="PR00853">
    <property type="entry name" value="XPGRADSUPER"/>
</dbReference>
<dbReference type="SMART" id="SM00484">
    <property type="entry name" value="XPGI"/>
    <property type="match status" value="1"/>
</dbReference>
<evidence type="ECO:0000259" key="2">
    <source>
        <dbReference type="SMART" id="SM00484"/>
    </source>
</evidence>
<dbReference type="InterPro" id="IPR006084">
    <property type="entry name" value="XPG/Rad2"/>
</dbReference>
<organism evidence="3 4">
    <name type="scientific">Ephemerocybe angulata</name>
    <dbReference type="NCBI Taxonomy" id="980116"/>
    <lineage>
        <taxon>Eukaryota</taxon>
        <taxon>Fungi</taxon>
        <taxon>Dikarya</taxon>
        <taxon>Basidiomycota</taxon>
        <taxon>Agaricomycotina</taxon>
        <taxon>Agaricomycetes</taxon>
        <taxon>Agaricomycetidae</taxon>
        <taxon>Agaricales</taxon>
        <taxon>Agaricineae</taxon>
        <taxon>Psathyrellaceae</taxon>
        <taxon>Ephemerocybe</taxon>
    </lineage>
</organism>
<protein>
    <recommendedName>
        <fullName evidence="2">XPG-I domain-containing protein</fullName>
    </recommendedName>
</protein>
<feature type="region of interest" description="Disordered" evidence="1">
    <location>
        <begin position="603"/>
        <end position="634"/>
    </location>
</feature>
<evidence type="ECO:0000313" key="3">
    <source>
        <dbReference type="EMBL" id="KAF5316987.1"/>
    </source>
</evidence>
<dbReference type="Pfam" id="PF00867">
    <property type="entry name" value="XPG_I"/>
    <property type="match status" value="1"/>
</dbReference>
<dbReference type="PANTHER" id="PTHR11081:SF75">
    <property type="entry name" value="ENDONUCLEASE, PUTATIVE (AFU_ORTHOLOGUE AFUA_3G13260)-RELATED"/>
    <property type="match status" value="1"/>
</dbReference>
<evidence type="ECO:0000256" key="1">
    <source>
        <dbReference type="SAM" id="MobiDB-lite"/>
    </source>
</evidence>
<comment type="caution">
    <text evidence="3">The sequence shown here is derived from an EMBL/GenBank/DDBJ whole genome shotgun (WGS) entry which is preliminary data.</text>
</comment>
<reference evidence="3 4" key="1">
    <citation type="journal article" date="2020" name="ISME J.">
        <title>Uncovering the hidden diversity of litter-decomposition mechanisms in mushroom-forming fungi.</title>
        <authorList>
            <person name="Floudas D."/>
            <person name="Bentzer J."/>
            <person name="Ahren D."/>
            <person name="Johansson T."/>
            <person name="Persson P."/>
            <person name="Tunlid A."/>
        </authorList>
    </citation>
    <scope>NUCLEOTIDE SEQUENCE [LARGE SCALE GENOMIC DNA]</scope>
    <source>
        <strain evidence="3 4">CBS 175.51</strain>
    </source>
</reference>
<dbReference type="OrthoDB" id="2148513at2759"/>
<dbReference type="Gene3D" id="3.40.50.1010">
    <property type="entry name" value="5'-nuclease"/>
    <property type="match status" value="1"/>
</dbReference>
<evidence type="ECO:0000313" key="4">
    <source>
        <dbReference type="Proteomes" id="UP000541558"/>
    </source>
</evidence>
<accession>A0A8H5B7A0</accession>
<feature type="region of interest" description="Disordered" evidence="1">
    <location>
        <begin position="504"/>
        <end position="523"/>
    </location>
</feature>
<proteinExistence type="predicted"/>
<feature type="compositionally biased region" description="Polar residues" evidence="1">
    <location>
        <begin position="507"/>
        <end position="518"/>
    </location>
</feature>
<dbReference type="CDD" id="cd09870">
    <property type="entry name" value="PIN_YEN1"/>
    <property type="match status" value="1"/>
</dbReference>
<dbReference type="SUPFAM" id="SSF47807">
    <property type="entry name" value="5' to 3' exonuclease, C-terminal subdomain"/>
    <property type="match status" value="1"/>
</dbReference>
<dbReference type="SUPFAM" id="SSF88723">
    <property type="entry name" value="PIN domain-like"/>
    <property type="match status" value="1"/>
</dbReference>
<dbReference type="GO" id="GO:0006281">
    <property type="term" value="P:DNA repair"/>
    <property type="evidence" value="ECO:0007669"/>
    <property type="project" value="UniProtKB-ARBA"/>
</dbReference>
<dbReference type="AlphaFoldDB" id="A0A8H5B7A0"/>
<dbReference type="Proteomes" id="UP000541558">
    <property type="component" value="Unassembled WGS sequence"/>
</dbReference>
<dbReference type="InterPro" id="IPR029060">
    <property type="entry name" value="PIN-like_dom_sf"/>
</dbReference>
<gene>
    <name evidence="3" type="ORF">D9611_003486</name>
</gene>
<dbReference type="InterPro" id="IPR036279">
    <property type="entry name" value="5-3_exonuclease_C_sf"/>
</dbReference>
<dbReference type="InterPro" id="IPR006086">
    <property type="entry name" value="XPG-I_dom"/>
</dbReference>
<feature type="domain" description="XPG-I" evidence="2">
    <location>
        <begin position="134"/>
        <end position="206"/>
    </location>
</feature>
<feature type="compositionally biased region" description="Pro residues" evidence="1">
    <location>
        <begin position="603"/>
        <end position="632"/>
    </location>
</feature>
<dbReference type="EMBL" id="JAACJK010000219">
    <property type="protein sequence ID" value="KAF5316987.1"/>
    <property type="molecule type" value="Genomic_DNA"/>
</dbReference>
<sequence>MGISKLWEYSDKFRMKALRPAADVQSFSELITSDALTRRMNGESLPIIGVDASPLMYAAKAAAANKAREINSCTQIGRETEVACLRLSAEQWTRLPALIVVVFDGPQRPPVKRGKQVWSTQVHQLEPQFRELLETMGFYCETAPGEAEAHLAMLNKTGKIHYVLTCDSDVFLFGAETVIRTPHNSANRDEVEVYTASALETHDAGLSLHGLILIAILAGGDYAEGVMSFELARKLARTSLAFELYIIIQTETPLEHDPAVSMYHWRKALRAELVRGTRIGRRALSVAAKLPEVFPSSDLVGLYVNPVVGPSDNSGAADWAVQLPNSAAITRLASVGFRWSWTRTVDFLREVWAGCILHHFLTGHIENEAGEACPRCLDPNDPYIIHFGTSDGNLDSEHPAALTCRIRIGIRHVESAVVSAWRELNGHEAAPNHVKATGTILITLPALVVLFGAPELVDRHCAPSPLSRVLFHQCIRYMKLLREEEEVALTSTDEETHEPLLAGTIAPTRSPSPATSDGSEPDSCAPYLHGLQIDSAYLRSTTDPVWSSVYWYIDRNGSTVYTDCAEQPCPHAKETQDSIPGFYLSGLRGELVLPLVPQYLHPTSPPSRVPPPSSPPPPYSPKLPDYPSPPPAMSDDRIEALFERLIEAQTKTNDQLTALAAAQNQARSAPAPVPATNTTQVGAVNVSTGSSMARPEPFKGGSADARRFLQYYTMWARSKEAPLNKLNTTTGFHEIAPEQWIIHALSLLQGEAAIWAARPLPPTSRPLPLRRRPRTLGSHA</sequence>